<organism evidence="5 6">
    <name type="scientific">Citrobacter braakii</name>
    <dbReference type="NCBI Taxonomy" id="57706"/>
    <lineage>
        <taxon>Bacteria</taxon>
        <taxon>Pseudomonadati</taxon>
        <taxon>Pseudomonadota</taxon>
        <taxon>Gammaproteobacteria</taxon>
        <taxon>Enterobacterales</taxon>
        <taxon>Enterobacteriaceae</taxon>
        <taxon>Citrobacter</taxon>
        <taxon>Citrobacter freundii complex</taxon>
    </lineage>
</organism>
<keyword evidence="2" id="KW-0812">Transmembrane</keyword>
<gene>
    <name evidence="5" type="ORF">BZK42_09215</name>
</gene>
<feature type="domain" description="CofB-like beta-repeat" evidence="4">
    <location>
        <begin position="298"/>
        <end position="361"/>
    </location>
</feature>
<name>A0A1V8P1X2_CITBR</name>
<evidence type="ECO:0000259" key="3">
    <source>
        <dbReference type="Pfam" id="PF21444"/>
    </source>
</evidence>
<keyword evidence="2" id="KW-0472">Membrane</keyword>
<dbReference type="InterPro" id="IPR012902">
    <property type="entry name" value="N_methyl_site"/>
</dbReference>
<proteinExistence type="predicted"/>
<dbReference type="Pfam" id="PF07963">
    <property type="entry name" value="N_methyl"/>
    <property type="match status" value="1"/>
</dbReference>
<dbReference type="InterPro" id="IPR053971">
    <property type="entry name" value="CofB-like_b-rpt_dom"/>
</dbReference>
<dbReference type="EMBL" id="NAEW01000003">
    <property type="protein sequence ID" value="OQM42651.1"/>
    <property type="molecule type" value="Genomic_DNA"/>
</dbReference>
<sequence>MISKHSTNAHGRQAGVTLLEMIVVLAIIGMCLMTYANYKRKEAQQSHQLIVADMIARDISGVMRFVAQDKLATTNSAQQANPLYGKNTHVNIANYDNRVTNRTLQDSPDRDDNNFYSGWSAAVSTQTDVSPTRGSRYLFLGSECRNGNIEKGKLPFKLTESMLPCELRPGAESLGLVLERVDFVNNNRTSGLGIERVDFYLVYQNEVENEGLHFAGFIKPLEKALKSVDLGYLQAVVFEVNNSGNFNLVTTAADQPLQMGDVPNNLDRLDANKRYGIRLSLDKNSEDITADGSVPAAKLCWNDAKGEAGPCITAIDEDRLLITSSDATDKDKNEPAMCWSREQNKSTLCLAAMNSNGVNPDGRLNPDGTPYNPDDRILHLRTSADKTDGSEVDPASPSSLKGTTGTLYANIVMENTSRKHPEKWYVAYNETDADRLKNGIQDDDDTLRFPNQFADAFHGQYELVTPTTTFYQSFKNNYPQGKKPDVADADYINWNSEDNYKNLFTEPGVIRLPLQTCPKVTGIDKDRKTKLRSLYPRLSVAISSVAADEDDGANKTGGYFDYTQQGATRTNSYKSKNDPKPVGAVAAVAIQANIVVNKDIVSANVPDKANVNGIFEDWIAEKWFKGTSNNLDEPFWLISAASATITPDGKKNVNKINPQSLSVVINQWCSTIPQGGMISSEGHAWTEAEPNKYVLHSLVAEDNDLKFYKENGNELDIPDHERITY</sequence>
<feature type="domain" description="CofB-like pilin" evidence="3">
    <location>
        <begin position="50"/>
        <end position="282"/>
    </location>
</feature>
<evidence type="ECO:0000256" key="2">
    <source>
        <dbReference type="SAM" id="Phobius"/>
    </source>
</evidence>
<dbReference type="AlphaFoldDB" id="A0A1V8P1X2"/>
<protein>
    <submittedName>
        <fullName evidence="5">Prepilin-type cleavage/methylation domain-containing protein</fullName>
    </submittedName>
</protein>
<dbReference type="GO" id="GO:0016020">
    <property type="term" value="C:membrane"/>
    <property type="evidence" value="ECO:0007669"/>
    <property type="project" value="UniProtKB-SubCell"/>
</dbReference>
<dbReference type="Pfam" id="PF21444">
    <property type="entry name" value="CofB_pilin_dom"/>
    <property type="match status" value="1"/>
</dbReference>
<evidence type="ECO:0000313" key="5">
    <source>
        <dbReference type="EMBL" id="OQM42651.1"/>
    </source>
</evidence>
<dbReference type="NCBIfam" id="TIGR02532">
    <property type="entry name" value="IV_pilin_GFxxxE"/>
    <property type="match status" value="1"/>
</dbReference>
<keyword evidence="2" id="KW-1133">Transmembrane helix</keyword>
<comment type="caution">
    <text evidence="5">The sequence shown here is derived from an EMBL/GenBank/DDBJ whole genome shotgun (WGS) entry which is preliminary data.</text>
</comment>
<dbReference type="InterPro" id="IPR048688">
    <property type="entry name" value="CofB-like_pilin_dom"/>
</dbReference>
<accession>A0A1V8P1X2</accession>
<dbReference type="Pfam" id="PF22228">
    <property type="entry name" value="CofB_beta-rpt"/>
    <property type="match status" value="1"/>
</dbReference>
<comment type="subcellular location">
    <subcellularLocation>
        <location evidence="1">Membrane</location>
        <topology evidence="1">Single-pass membrane protein</topology>
    </subcellularLocation>
</comment>
<dbReference type="Proteomes" id="UP000192573">
    <property type="component" value="Unassembled WGS sequence"/>
</dbReference>
<evidence type="ECO:0000256" key="1">
    <source>
        <dbReference type="ARBA" id="ARBA00004167"/>
    </source>
</evidence>
<dbReference type="RefSeq" id="WP_080859032.1">
    <property type="nucleotide sequence ID" value="NZ_CP077405.1"/>
</dbReference>
<reference evidence="5 6" key="1">
    <citation type="submission" date="2017-03" db="EMBL/GenBank/DDBJ databases">
        <authorList>
            <person name="Afonso C.L."/>
            <person name="Miller P.J."/>
            <person name="Scott M.A."/>
            <person name="Spackman E."/>
            <person name="Goraichik I."/>
            <person name="Dimitrov K.M."/>
            <person name="Suarez D.L."/>
            <person name="Swayne D.E."/>
        </authorList>
    </citation>
    <scope>NUCLEOTIDE SEQUENCE [LARGE SCALE GENOMIC DNA]</scope>
    <source>
        <strain evidence="5 6">ATCC 51113</strain>
    </source>
</reference>
<evidence type="ECO:0000259" key="4">
    <source>
        <dbReference type="Pfam" id="PF22228"/>
    </source>
</evidence>
<evidence type="ECO:0000313" key="6">
    <source>
        <dbReference type="Proteomes" id="UP000192573"/>
    </source>
</evidence>
<feature type="transmembrane region" description="Helical" evidence="2">
    <location>
        <begin position="21"/>
        <end position="38"/>
    </location>
</feature>